<dbReference type="AlphaFoldDB" id="R0IK53"/>
<keyword evidence="3" id="KW-0713">Self-incompatibility</keyword>
<evidence type="ECO:0000256" key="1">
    <source>
        <dbReference type="ARBA" id="ARBA00004613"/>
    </source>
</evidence>
<evidence type="ECO:0000256" key="3">
    <source>
        <dbReference type="ARBA" id="ARBA00022471"/>
    </source>
</evidence>
<proteinExistence type="inferred from homology"/>
<dbReference type="OrthoDB" id="1056348at2759"/>
<sequence>MYFELNLACQKNHVVIQNKFNPGTVLTNCKKNQVVIHNELAPGIVLNIACRRDSIDCPPTRFHKLNFKDPFYIIEFEDNYPNDETWYCMLSHGTKPKYWYDIEVYRQGVRPKCGQLRSWIAKKDGIWFTRRYHSPPGHVLNWKTK</sequence>
<name>R0IK53_9BRAS</name>
<comment type="similarity">
    <text evidence="2">Belongs to the plant self-incompatibility (S1) protein family.</text>
</comment>
<evidence type="ECO:0000256" key="2">
    <source>
        <dbReference type="ARBA" id="ARBA00005581"/>
    </source>
</evidence>
<dbReference type="InterPro" id="IPR010264">
    <property type="entry name" value="Self-incomp_S1"/>
</dbReference>
<evidence type="ECO:0000313" key="7">
    <source>
        <dbReference type="Proteomes" id="UP000029121"/>
    </source>
</evidence>
<dbReference type="GO" id="GO:0005576">
    <property type="term" value="C:extracellular region"/>
    <property type="evidence" value="ECO:0007669"/>
    <property type="project" value="UniProtKB-SubCell"/>
</dbReference>
<dbReference type="EMBL" id="KB870805">
    <property type="protein sequence ID" value="EOA38880.1"/>
    <property type="molecule type" value="Genomic_DNA"/>
</dbReference>
<dbReference type="STRING" id="81985.R0IK53"/>
<dbReference type="Proteomes" id="UP000029121">
    <property type="component" value="Unassembled WGS sequence"/>
</dbReference>
<accession>R0IK53</accession>
<gene>
    <name evidence="6" type="ORF">CARUB_v10011247mg</name>
</gene>
<dbReference type="GO" id="GO:0060320">
    <property type="term" value="P:rejection of self pollen"/>
    <property type="evidence" value="ECO:0007669"/>
    <property type="project" value="UniProtKB-KW"/>
</dbReference>
<protein>
    <submittedName>
        <fullName evidence="6">Uncharacterized protein</fullName>
    </submittedName>
</protein>
<evidence type="ECO:0000256" key="5">
    <source>
        <dbReference type="ARBA" id="ARBA00022729"/>
    </source>
</evidence>
<keyword evidence="4" id="KW-0964">Secreted</keyword>
<keyword evidence="5" id="KW-0732">Signal</keyword>
<dbReference type="KEGG" id="crb:17900190"/>
<evidence type="ECO:0000313" key="6">
    <source>
        <dbReference type="EMBL" id="EOA38880.1"/>
    </source>
</evidence>
<keyword evidence="7" id="KW-1185">Reference proteome</keyword>
<organism evidence="6 7">
    <name type="scientific">Capsella rubella</name>
    <dbReference type="NCBI Taxonomy" id="81985"/>
    <lineage>
        <taxon>Eukaryota</taxon>
        <taxon>Viridiplantae</taxon>
        <taxon>Streptophyta</taxon>
        <taxon>Embryophyta</taxon>
        <taxon>Tracheophyta</taxon>
        <taxon>Spermatophyta</taxon>
        <taxon>Magnoliopsida</taxon>
        <taxon>eudicotyledons</taxon>
        <taxon>Gunneridae</taxon>
        <taxon>Pentapetalae</taxon>
        <taxon>rosids</taxon>
        <taxon>malvids</taxon>
        <taxon>Brassicales</taxon>
        <taxon>Brassicaceae</taxon>
        <taxon>Camelineae</taxon>
        <taxon>Capsella</taxon>
    </lineage>
</organism>
<evidence type="ECO:0000256" key="4">
    <source>
        <dbReference type="ARBA" id="ARBA00022525"/>
    </source>
</evidence>
<dbReference type="Pfam" id="PF05938">
    <property type="entry name" value="Self-incomp_S1"/>
    <property type="match status" value="1"/>
</dbReference>
<reference evidence="7" key="1">
    <citation type="journal article" date="2013" name="Nat. Genet.">
        <title>The Capsella rubella genome and the genomic consequences of rapid mating system evolution.</title>
        <authorList>
            <person name="Slotte T."/>
            <person name="Hazzouri K.M."/>
            <person name="Agren J.A."/>
            <person name="Koenig D."/>
            <person name="Maumus F."/>
            <person name="Guo Y.L."/>
            <person name="Steige K."/>
            <person name="Platts A.E."/>
            <person name="Escobar J.S."/>
            <person name="Newman L.K."/>
            <person name="Wang W."/>
            <person name="Mandakova T."/>
            <person name="Vello E."/>
            <person name="Smith L.M."/>
            <person name="Henz S.R."/>
            <person name="Steffen J."/>
            <person name="Takuno S."/>
            <person name="Brandvain Y."/>
            <person name="Coop G."/>
            <person name="Andolfatto P."/>
            <person name="Hu T.T."/>
            <person name="Blanchette M."/>
            <person name="Clark R.M."/>
            <person name="Quesneville H."/>
            <person name="Nordborg M."/>
            <person name="Gaut B.S."/>
            <person name="Lysak M.A."/>
            <person name="Jenkins J."/>
            <person name="Grimwood J."/>
            <person name="Chapman J."/>
            <person name="Prochnik S."/>
            <person name="Shu S."/>
            <person name="Rokhsar D."/>
            <person name="Schmutz J."/>
            <person name="Weigel D."/>
            <person name="Wright S.I."/>
        </authorList>
    </citation>
    <scope>NUCLEOTIDE SEQUENCE [LARGE SCALE GENOMIC DNA]</scope>
    <source>
        <strain evidence="7">cv. Monte Gargano</strain>
    </source>
</reference>
<comment type="subcellular location">
    <subcellularLocation>
        <location evidence="1">Secreted</location>
    </subcellularLocation>
</comment>